<protein>
    <submittedName>
        <fullName evidence="2">Aldo/keto reductase</fullName>
    </submittedName>
</protein>
<dbReference type="InterPro" id="IPR053135">
    <property type="entry name" value="AKR2_Oxidoreductase"/>
</dbReference>
<dbReference type="RefSeq" id="WP_345263503.1">
    <property type="nucleotide sequence ID" value="NZ_BAABHB010000001.1"/>
</dbReference>
<keyword evidence="3" id="KW-1185">Reference proteome</keyword>
<dbReference type="Proteomes" id="UP001500936">
    <property type="component" value="Unassembled WGS sequence"/>
</dbReference>
<reference evidence="3" key="1">
    <citation type="journal article" date="2019" name="Int. J. Syst. Evol. Microbiol.">
        <title>The Global Catalogue of Microorganisms (GCM) 10K type strain sequencing project: providing services to taxonomists for standard genome sequencing and annotation.</title>
        <authorList>
            <consortium name="The Broad Institute Genomics Platform"/>
            <consortium name="The Broad Institute Genome Sequencing Center for Infectious Disease"/>
            <person name="Wu L."/>
            <person name="Ma J."/>
        </authorList>
    </citation>
    <scope>NUCLEOTIDE SEQUENCE [LARGE SCALE GENOMIC DNA]</scope>
    <source>
        <strain evidence="3">JCM 17925</strain>
    </source>
</reference>
<name>A0ABP8JUL2_9BACT</name>
<dbReference type="Pfam" id="PF00248">
    <property type="entry name" value="Aldo_ket_red"/>
    <property type="match status" value="1"/>
</dbReference>
<evidence type="ECO:0000259" key="1">
    <source>
        <dbReference type="Pfam" id="PF00248"/>
    </source>
</evidence>
<evidence type="ECO:0000313" key="3">
    <source>
        <dbReference type="Proteomes" id="UP001500936"/>
    </source>
</evidence>
<dbReference type="SUPFAM" id="SSF51430">
    <property type="entry name" value="NAD(P)-linked oxidoreductase"/>
    <property type="match status" value="1"/>
</dbReference>
<comment type="caution">
    <text evidence="2">The sequence shown here is derived from an EMBL/GenBank/DDBJ whole genome shotgun (WGS) entry which is preliminary data.</text>
</comment>
<dbReference type="Gene3D" id="3.20.20.100">
    <property type="entry name" value="NADP-dependent oxidoreductase domain"/>
    <property type="match status" value="1"/>
</dbReference>
<dbReference type="PANTHER" id="PTHR43312">
    <property type="entry name" value="D-THREO-ALDOSE 1-DEHYDROGENASE"/>
    <property type="match status" value="1"/>
</dbReference>
<dbReference type="PANTHER" id="PTHR43312:SF1">
    <property type="entry name" value="NADP-DEPENDENT OXIDOREDUCTASE DOMAIN-CONTAINING PROTEIN"/>
    <property type="match status" value="1"/>
</dbReference>
<dbReference type="InterPro" id="IPR036812">
    <property type="entry name" value="NAD(P)_OxRdtase_dom_sf"/>
</dbReference>
<accession>A0ABP8JUL2</accession>
<gene>
    <name evidence="2" type="ORF">GCM10023187_04380</name>
</gene>
<sequence length="328" mass="36899">MNYRSFGNTDLQVSEIGFGAWAIGGPAFAGTMPIGWGETDDAMSEKALLRALDRGINFYDTADFYGLGHSEALIGKVFGNRPDVLIATKVGQKLGDNKVEIDYSKKYILQACEDSLRRLRRDTIDYHQLHIARVAHLEQGECIEAMQQLQQAGKIRYWGISLNTFAPEPEADFFLKHQIGHGFQVVFNVLNQHILPYLPKMHAQGYGIIARMPLQFGLLAGKFDTSTTFSDSDHRSFRLTPEIIQASNDALQPVWALARQYNVSPAEFSLSYILSFPEISTIIPGIRTPDQADKNTQGLVTLKPEDKAFVMEQYETAFRPVVEMMREK</sequence>
<dbReference type="InterPro" id="IPR023210">
    <property type="entry name" value="NADP_OxRdtase_dom"/>
</dbReference>
<dbReference type="CDD" id="cd19086">
    <property type="entry name" value="AKR_AKR11C1"/>
    <property type="match status" value="1"/>
</dbReference>
<evidence type="ECO:0000313" key="2">
    <source>
        <dbReference type="EMBL" id="GAA4396344.1"/>
    </source>
</evidence>
<dbReference type="EMBL" id="BAABHB010000001">
    <property type="protein sequence ID" value="GAA4396344.1"/>
    <property type="molecule type" value="Genomic_DNA"/>
</dbReference>
<proteinExistence type="predicted"/>
<feature type="domain" description="NADP-dependent oxidoreductase" evidence="1">
    <location>
        <begin position="16"/>
        <end position="306"/>
    </location>
</feature>
<organism evidence="2 3">
    <name type="scientific">Nibrella viscosa</name>
    <dbReference type="NCBI Taxonomy" id="1084524"/>
    <lineage>
        <taxon>Bacteria</taxon>
        <taxon>Pseudomonadati</taxon>
        <taxon>Bacteroidota</taxon>
        <taxon>Cytophagia</taxon>
        <taxon>Cytophagales</taxon>
        <taxon>Spirosomataceae</taxon>
        <taxon>Nibrella</taxon>
    </lineage>
</organism>